<evidence type="ECO:0000259" key="1">
    <source>
        <dbReference type="Pfam" id="PF14588"/>
    </source>
</evidence>
<dbReference type="Proteomes" id="UP001548832">
    <property type="component" value="Unassembled WGS sequence"/>
</dbReference>
<keyword evidence="3" id="KW-1185">Reference proteome</keyword>
<comment type="caution">
    <text evidence="2">The sequence shown here is derived from an EMBL/GenBank/DDBJ whole genome shotgun (WGS) entry which is preliminary data.</text>
</comment>
<dbReference type="InterPro" id="IPR013813">
    <property type="entry name" value="Endoribo_LPSP/chorism_mut-like"/>
</dbReference>
<sequence>MRVEQRLFELGIELPRVPAPAGKYASCSASGNLLFLSGQGPLLADGFFARGKVGSEISLSEGRERARLAGLLLIAVLRDTVGNLDRVMQINKLFGMVNAVPDFAEHPAVIDGCSDLFLSVFGESGRHARSSVGVASLPGDISVEVEAVVTIER</sequence>
<dbReference type="RefSeq" id="WP_354465101.1">
    <property type="nucleotide sequence ID" value="NZ_JBEWSZ010000015.1"/>
</dbReference>
<gene>
    <name evidence="2" type="ORF">ABVQ20_38945</name>
</gene>
<dbReference type="PANTHER" id="PTHR43760">
    <property type="entry name" value="ENDORIBONUCLEASE-RELATED"/>
    <property type="match status" value="1"/>
</dbReference>
<dbReference type="PANTHER" id="PTHR43760:SF1">
    <property type="entry name" value="ENDORIBONUCLEASE L-PSP_CHORISMATE MUTASE-LIKE DOMAIN-CONTAINING PROTEIN"/>
    <property type="match status" value="1"/>
</dbReference>
<accession>A0ABV2DS44</accession>
<evidence type="ECO:0000313" key="3">
    <source>
        <dbReference type="Proteomes" id="UP001548832"/>
    </source>
</evidence>
<dbReference type="InterPro" id="IPR035959">
    <property type="entry name" value="RutC-like_sf"/>
</dbReference>
<dbReference type="Gene3D" id="3.30.1330.40">
    <property type="entry name" value="RutC-like"/>
    <property type="match status" value="1"/>
</dbReference>
<reference evidence="2 3" key="1">
    <citation type="submission" date="2024-06" db="EMBL/GenBank/DDBJ databases">
        <authorList>
            <person name="Kim D.-U."/>
        </authorList>
    </citation>
    <scope>NUCLEOTIDE SEQUENCE [LARGE SCALE GENOMIC DNA]</scope>
    <source>
        <strain evidence="2 3">KACC15460</strain>
    </source>
</reference>
<organism evidence="2 3">
    <name type="scientific">Mesorhizobium shangrilense</name>
    <dbReference type="NCBI Taxonomy" id="460060"/>
    <lineage>
        <taxon>Bacteria</taxon>
        <taxon>Pseudomonadati</taxon>
        <taxon>Pseudomonadota</taxon>
        <taxon>Alphaproteobacteria</taxon>
        <taxon>Hyphomicrobiales</taxon>
        <taxon>Phyllobacteriaceae</taxon>
        <taxon>Mesorhizobium</taxon>
    </lineage>
</organism>
<name>A0ABV2DS44_9HYPH</name>
<dbReference type="Pfam" id="PF14588">
    <property type="entry name" value="YjgF_endoribonc"/>
    <property type="match status" value="1"/>
</dbReference>
<feature type="domain" description="Endoribonuclease L-PSP/chorismate mutase-like" evidence="1">
    <location>
        <begin position="4"/>
        <end position="130"/>
    </location>
</feature>
<proteinExistence type="predicted"/>
<protein>
    <submittedName>
        <fullName evidence="2">RidA family protein</fullName>
    </submittedName>
</protein>
<dbReference type="EMBL" id="JBEWSZ010000015">
    <property type="protein sequence ID" value="MET2832895.1"/>
    <property type="molecule type" value="Genomic_DNA"/>
</dbReference>
<evidence type="ECO:0000313" key="2">
    <source>
        <dbReference type="EMBL" id="MET2832895.1"/>
    </source>
</evidence>
<dbReference type="SUPFAM" id="SSF55298">
    <property type="entry name" value="YjgF-like"/>
    <property type="match status" value="1"/>
</dbReference>
<dbReference type="CDD" id="cd02199">
    <property type="entry name" value="YjgF_YER057c_UK114_like_1"/>
    <property type="match status" value="1"/>
</dbReference>